<comment type="caution">
    <text evidence="2">The sequence shown here is derived from an EMBL/GenBank/DDBJ whole genome shotgun (WGS) entry which is preliminary data.</text>
</comment>
<name>A0AAD4W052_PRUDU</name>
<proteinExistence type="predicted"/>
<dbReference type="Proteomes" id="UP001054821">
    <property type="component" value="Chromosome 4"/>
</dbReference>
<dbReference type="AlphaFoldDB" id="A0AAD4W052"/>
<protein>
    <submittedName>
        <fullName evidence="2">Uncharacterized protein</fullName>
    </submittedName>
</protein>
<gene>
    <name evidence="2" type="ORF">L3X38_023608</name>
</gene>
<feature type="compositionally biased region" description="Low complexity" evidence="1">
    <location>
        <begin position="30"/>
        <end position="43"/>
    </location>
</feature>
<evidence type="ECO:0000313" key="3">
    <source>
        <dbReference type="Proteomes" id="UP001054821"/>
    </source>
</evidence>
<feature type="region of interest" description="Disordered" evidence="1">
    <location>
        <begin position="1"/>
        <end position="192"/>
    </location>
</feature>
<evidence type="ECO:0000256" key="1">
    <source>
        <dbReference type="SAM" id="MobiDB-lite"/>
    </source>
</evidence>
<dbReference type="Pfam" id="PF08284">
    <property type="entry name" value="RVP_2"/>
    <property type="match status" value="1"/>
</dbReference>
<sequence length="247" mass="26041">MTEASSSSSPNQLPPPAAVISPENGEEAASVVRSSLPSISLLRPPFPSSQMMVRPRGELRRQQFDISGTSHGSSKRGSYSSGSSSGRNYKGYRPGFSSSGGSNQSSSSRNRSWVSAARGTGRQLLSGSDRRSRPQCARETTAASTPGTGMQGRLEEIPQSVEALSSGGAQTSVVVSRGSSQPRGCGGRSRATGRMYNMSQHEAYASPDIITDLIPFGMVDLDVILGLDWLARHRASVDFPGKGAQDT</sequence>
<organism evidence="2 3">
    <name type="scientific">Prunus dulcis</name>
    <name type="common">Almond</name>
    <name type="synonym">Amygdalus dulcis</name>
    <dbReference type="NCBI Taxonomy" id="3755"/>
    <lineage>
        <taxon>Eukaryota</taxon>
        <taxon>Viridiplantae</taxon>
        <taxon>Streptophyta</taxon>
        <taxon>Embryophyta</taxon>
        <taxon>Tracheophyta</taxon>
        <taxon>Spermatophyta</taxon>
        <taxon>Magnoliopsida</taxon>
        <taxon>eudicotyledons</taxon>
        <taxon>Gunneridae</taxon>
        <taxon>Pentapetalae</taxon>
        <taxon>rosids</taxon>
        <taxon>fabids</taxon>
        <taxon>Rosales</taxon>
        <taxon>Rosaceae</taxon>
        <taxon>Amygdaloideae</taxon>
        <taxon>Amygdaleae</taxon>
        <taxon>Prunus</taxon>
    </lineage>
</organism>
<dbReference type="EMBL" id="JAJFAZ020000004">
    <property type="protein sequence ID" value="KAI5333477.1"/>
    <property type="molecule type" value="Genomic_DNA"/>
</dbReference>
<evidence type="ECO:0000313" key="2">
    <source>
        <dbReference type="EMBL" id="KAI5333477.1"/>
    </source>
</evidence>
<accession>A0AAD4W052</accession>
<reference evidence="2 3" key="1">
    <citation type="journal article" date="2022" name="G3 (Bethesda)">
        <title>Whole-genome sequence and methylome profiling of the almond [Prunus dulcis (Mill.) D.A. Webb] cultivar 'Nonpareil'.</title>
        <authorList>
            <person name="D'Amico-Willman K.M."/>
            <person name="Ouma W.Z."/>
            <person name="Meulia T."/>
            <person name="Sideli G.M."/>
            <person name="Gradziel T.M."/>
            <person name="Fresnedo-Ramirez J."/>
        </authorList>
    </citation>
    <scope>NUCLEOTIDE SEQUENCE [LARGE SCALE GENOMIC DNA]</scope>
    <source>
        <strain evidence="2">Clone GOH B32 T37-40</strain>
    </source>
</reference>
<keyword evidence="3" id="KW-1185">Reference proteome</keyword>
<feature type="compositionally biased region" description="Low complexity" evidence="1">
    <location>
        <begin position="75"/>
        <end position="112"/>
    </location>
</feature>
<feature type="compositionally biased region" description="Polar residues" evidence="1">
    <location>
        <begin position="167"/>
        <end position="182"/>
    </location>
</feature>